<sequence>MHLLLMLGIYFIVICVVECLDAIRRYRIKIIISHSNGSNIFILEDDGVMQILKKSCSEFLIDEGNSSQSKDYYTVPNNMISQLMNEKIVFIVDPRPIGYELNKSLHVVRAICDDIDIVRFLEDSTHDNQQQVIPLLCKSDVELKFPIDPFVPHFPFEFKNPVEFHSNASIQCSSSSSAPVHQASPISVMNWNCWPILIRSLLSHISLLTLSGILAKIDSDRKSKKSPVVPAEQKEKHKPDLNKTKNMSYCGNSHGGDGAELILIRSPLSDTSLLTLYGIPAKIESDRKRTKSPVVLVE</sequence>
<protein>
    <submittedName>
        <fullName evidence="3">Uncharacterized protein</fullName>
    </submittedName>
</protein>
<dbReference type="Gene3D" id="2.40.50.140">
    <property type="entry name" value="Nucleic acid-binding proteins"/>
    <property type="match status" value="1"/>
</dbReference>
<name>A0A445ECB3_ARAHY</name>
<keyword evidence="4" id="KW-1185">Reference proteome</keyword>
<reference evidence="3 4" key="1">
    <citation type="submission" date="2019-01" db="EMBL/GenBank/DDBJ databases">
        <title>Sequencing of cultivated peanut Arachis hypogaea provides insights into genome evolution and oil improvement.</title>
        <authorList>
            <person name="Chen X."/>
        </authorList>
    </citation>
    <scope>NUCLEOTIDE SEQUENCE [LARGE SCALE GENOMIC DNA]</scope>
    <source>
        <strain evidence="4">cv. Fuhuasheng</strain>
        <tissue evidence="3">Leaves</tissue>
    </source>
</reference>
<dbReference type="Proteomes" id="UP000289738">
    <property type="component" value="Chromosome A02"/>
</dbReference>
<evidence type="ECO:0000256" key="2">
    <source>
        <dbReference type="SAM" id="SignalP"/>
    </source>
</evidence>
<comment type="caution">
    <text evidence="3">The sequence shown here is derived from an EMBL/GenBank/DDBJ whole genome shotgun (WGS) entry which is preliminary data.</text>
</comment>
<evidence type="ECO:0000313" key="3">
    <source>
        <dbReference type="EMBL" id="RYR73164.1"/>
    </source>
</evidence>
<evidence type="ECO:0000256" key="1">
    <source>
        <dbReference type="SAM" id="MobiDB-lite"/>
    </source>
</evidence>
<gene>
    <name evidence="3" type="ORF">Ahy_A02g007494</name>
</gene>
<feature type="signal peptide" evidence="2">
    <location>
        <begin position="1"/>
        <end position="19"/>
    </location>
</feature>
<feature type="region of interest" description="Disordered" evidence="1">
    <location>
        <begin position="224"/>
        <end position="245"/>
    </location>
</feature>
<accession>A0A445ECB3</accession>
<proteinExistence type="predicted"/>
<organism evidence="3 4">
    <name type="scientific">Arachis hypogaea</name>
    <name type="common">Peanut</name>
    <dbReference type="NCBI Taxonomy" id="3818"/>
    <lineage>
        <taxon>Eukaryota</taxon>
        <taxon>Viridiplantae</taxon>
        <taxon>Streptophyta</taxon>
        <taxon>Embryophyta</taxon>
        <taxon>Tracheophyta</taxon>
        <taxon>Spermatophyta</taxon>
        <taxon>Magnoliopsida</taxon>
        <taxon>eudicotyledons</taxon>
        <taxon>Gunneridae</taxon>
        <taxon>Pentapetalae</taxon>
        <taxon>rosids</taxon>
        <taxon>fabids</taxon>
        <taxon>Fabales</taxon>
        <taxon>Fabaceae</taxon>
        <taxon>Papilionoideae</taxon>
        <taxon>50 kb inversion clade</taxon>
        <taxon>dalbergioids sensu lato</taxon>
        <taxon>Dalbergieae</taxon>
        <taxon>Pterocarpus clade</taxon>
        <taxon>Arachis</taxon>
    </lineage>
</organism>
<feature type="compositionally biased region" description="Basic and acidic residues" evidence="1">
    <location>
        <begin position="232"/>
        <end position="243"/>
    </location>
</feature>
<keyword evidence="2" id="KW-0732">Signal</keyword>
<dbReference type="AlphaFoldDB" id="A0A445ECB3"/>
<dbReference type="EMBL" id="SDMP01000002">
    <property type="protein sequence ID" value="RYR73164.1"/>
    <property type="molecule type" value="Genomic_DNA"/>
</dbReference>
<dbReference type="InterPro" id="IPR012340">
    <property type="entry name" value="NA-bd_OB-fold"/>
</dbReference>
<feature type="chain" id="PRO_5019203142" evidence="2">
    <location>
        <begin position="20"/>
        <end position="298"/>
    </location>
</feature>
<evidence type="ECO:0000313" key="4">
    <source>
        <dbReference type="Proteomes" id="UP000289738"/>
    </source>
</evidence>